<feature type="domain" description="ComEC/Rec2-related protein" evidence="7">
    <location>
        <begin position="241"/>
        <end position="509"/>
    </location>
</feature>
<evidence type="ECO:0000313" key="10">
    <source>
        <dbReference type="Proteomes" id="UP000033622"/>
    </source>
</evidence>
<evidence type="ECO:0000256" key="3">
    <source>
        <dbReference type="ARBA" id="ARBA00022692"/>
    </source>
</evidence>
<proteinExistence type="predicted"/>
<keyword evidence="2" id="KW-1003">Cell membrane</keyword>
<evidence type="ECO:0000256" key="5">
    <source>
        <dbReference type="ARBA" id="ARBA00023136"/>
    </source>
</evidence>
<feature type="transmembrane region" description="Helical" evidence="6">
    <location>
        <begin position="426"/>
        <end position="452"/>
    </location>
</feature>
<keyword evidence="4 6" id="KW-1133">Transmembrane helix</keyword>
<dbReference type="Pfam" id="PF03772">
    <property type="entry name" value="Competence"/>
    <property type="match status" value="1"/>
</dbReference>
<feature type="transmembrane region" description="Helical" evidence="6">
    <location>
        <begin position="348"/>
        <end position="367"/>
    </location>
</feature>
<keyword evidence="3 6" id="KW-0812">Transmembrane</keyword>
<feature type="transmembrane region" description="Helical" evidence="6">
    <location>
        <begin position="373"/>
        <end position="393"/>
    </location>
</feature>
<dbReference type="NCBIfam" id="TIGR00360">
    <property type="entry name" value="ComEC_N-term"/>
    <property type="match status" value="1"/>
</dbReference>
<dbReference type="InterPro" id="IPR004477">
    <property type="entry name" value="ComEC_N"/>
</dbReference>
<reference evidence="9 10" key="1">
    <citation type="submission" date="2015-01" db="EMBL/GenBank/DDBJ databases">
        <title>Genome Sequencing of Rickettsiales.</title>
        <authorList>
            <person name="Daugherty S.C."/>
            <person name="Su Q."/>
            <person name="Abolude K."/>
            <person name="Beier-Sexton M."/>
            <person name="Carlyon J.A."/>
            <person name="Carter R."/>
            <person name="Day N.P."/>
            <person name="Dumler S.J."/>
            <person name="Dyachenko V."/>
            <person name="Godinez A."/>
            <person name="Kurtti T.J."/>
            <person name="Lichay M."/>
            <person name="Mullins K.E."/>
            <person name="Ott S."/>
            <person name="Pappas-Brown V."/>
            <person name="Paris D.H."/>
            <person name="Patel P."/>
            <person name="Richards A.L."/>
            <person name="Sadzewicz L."/>
            <person name="Sears K."/>
            <person name="Seidman D."/>
            <person name="Sengamalay N."/>
            <person name="Stenos J."/>
            <person name="Tallon L.J."/>
            <person name="Vincent G."/>
            <person name="Fraser C.M."/>
            <person name="Munderloh U."/>
            <person name="Dunning-Hotopp J.C."/>
        </authorList>
    </citation>
    <scope>NUCLEOTIDE SEQUENCE [LARGE SCALE GENOMIC DNA]</scope>
    <source>
        <strain evidence="9 10">ApWI1</strain>
    </source>
</reference>
<organism evidence="9 10">
    <name type="scientific">Anaplasma phagocytophilum str. ApWI1</name>
    <dbReference type="NCBI Taxonomy" id="1359155"/>
    <lineage>
        <taxon>Bacteria</taxon>
        <taxon>Pseudomonadati</taxon>
        <taxon>Pseudomonadota</taxon>
        <taxon>Alphaproteobacteria</taxon>
        <taxon>Rickettsiales</taxon>
        <taxon>Anaplasmataceae</taxon>
        <taxon>Anaplasma</taxon>
        <taxon>phagocytophilum group</taxon>
    </lineage>
</organism>
<dbReference type="Proteomes" id="UP000033622">
    <property type="component" value="Unassembled WGS sequence"/>
</dbReference>
<evidence type="ECO:0000256" key="4">
    <source>
        <dbReference type="ARBA" id="ARBA00022989"/>
    </source>
</evidence>
<gene>
    <name evidence="9" type="ORF">APHWI1_1319</name>
</gene>
<comment type="subcellular location">
    <subcellularLocation>
        <location evidence="1">Cell membrane</location>
        <topology evidence="1">Multi-pass membrane protein</topology>
    </subcellularLocation>
</comment>
<dbReference type="InterPro" id="IPR052159">
    <property type="entry name" value="Competence_DNA_uptake"/>
</dbReference>
<dbReference type="PATRIC" id="fig|1359155.3.peg.1337"/>
<feature type="transmembrane region" description="Helical" evidence="6">
    <location>
        <begin position="459"/>
        <end position="479"/>
    </location>
</feature>
<protein>
    <submittedName>
        <fullName evidence="9">ComEC/Rec2-related domain protein</fullName>
    </submittedName>
</protein>
<dbReference type="PANTHER" id="PTHR30619:SF1">
    <property type="entry name" value="RECOMBINATION PROTEIN 2"/>
    <property type="match status" value="1"/>
</dbReference>
<keyword evidence="5 6" id="KW-0472">Membrane</keyword>
<feature type="transmembrane region" description="Helical" evidence="6">
    <location>
        <begin position="73"/>
        <end position="91"/>
    </location>
</feature>
<dbReference type="AlphaFoldDB" id="A0A0F3PV14"/>
<dbReference type="EMBL" id="LAOF01000001">
    <property type="protein sequence ID" value="KJV84093.1"/>
    <property type="molecule type" value="Genomic_DNA"/>
</dbReference>
<feature type="transmembrane region" description="Helical" evidence="6">
    <location>
        <begin position="262"/>
        <end position="284"/>
    </location>
</feature>
<feature type="transmembrane region" description="Helical" evidence="6">
    <location>
        <begin position="313"/>
        <end position="341"/>
    </location>
</feature>
<evidence type="ECO:0000256" key="2">
    <source>
        <dbReference type="ARBA" id="ARBA00022475"/>
    </source>
</evidence>
<dbReference type="Pfam" id="PF13567">
    <property type="entry name" value="DUF4131"/>
    <property type="match status" value="1"/>
</dbReference>
<dbReference type="GO" id="GO:0005886">
    <property type="term" value="C:plasma membrane"/>
    <property type="evidence" value="ECO:0007669"/>
    <property type="project" value="UniProtKB-SubCell"/>
</dbReference>
<evidence type="ECO:0000256" key="1">
    <source>
        <dbReference type="ARBA" id="ARBA00004651"/>
    </source>
</evidence>
<sequence>MHKCSFFVRRFIHLIGSELRLQADHLIQWVPVFQAMGIILYFSLEYEPTAFWVITLLISGIVLVFIIDLSDKLIPLSIIVLGIVGFVCAYARTSVLDLKHFVVTDKTYVKDKVGTLREINYRPKHVQLLVCDVEVSKRKKTCIRLAVRTVIDPIIQVGDIIKFTGVIYPPKAPNSHNGYDFARDAYFKGIGATGFTTSAVVLQEKGESIRFLDWIERSRIKTYERFAARLSRDTTEVLSALLIGKRQGIREEILKDVRRSGLAHLLAISGLHLSCVAGMVFIFFRHVFVCSEKLTLLYNTKKLCSGIAIGVSFYYLLLAGMPISACRAFIMVLLTFCGIIIDRRHNSMRSLSVAASVILLATPEAILSPSFQMSFTAVLSLVSFGNLSCSMVVANNILQYLVVTATVSLIASLATAPYVIYHFHEFSIAGVLANVIAVPTATFVVIPLGVLYLITCDTFFAPIIAFLLEWAVGFLIYIAHCTALTELFTSFRSIPSSSVLLVTLGLLTASLCTGCIRLFGGVIFTFLGTVSAITYKTPDIICDDTAVVVKGRDANLYFVMQNGSTRGFKYAQWARDNGQGRIKQQGEFLQDKMLVCEEGGCIYKDHVLITSDSSFLVAHCKNMNLIICNEQTTYPEECSDIKHIGLQDIRDHGVHYIWMNKSSVYVEKSITRRPWHKNAKGLTYEGRGQVDTVVKVRYHPQSNKK</sequence>
<feature type="domain" description="DUF4131" evidence="8">
    <location>
        <begin position="47"/>
        <end position="199"/>
    </location>
</feature>
<dbReference type="InterPro" id="IPR025405">
    <property type="entry name" value="DUF4131"/>
</dbReference>
<dbReference type="PANTHER" id="PTHR30619">
    <property type="entry name" value="DNA INTERNALIZATION/COMPETENCE PROTEIN COMEC/REC2"/>
    <property type="match status" value="1"/>
</dbReference>
<evidence type="ECO:0000259" key="7">
    <source>
        <dbReference type="Pfam" id="PF03772"/>
    </source>
</evidence>
<feature type="transmembrane region" description="Helical" evidence="6">
    <location>
        <begin position="400"/>
        <end position="420"/>
    </location>
</feature>
<accession>A0A0F3PV14</accession>
<comment type="caution">
    <text evidence="9">The sequence shown here is derived from an EMBL/GenBank/DDBJ whole genome shotgun (WGS) entry which is preliminary data.</text>
</comment>
<feature type="transmembrane region" description="Helical" evidence="6">
    <location>
        <begin position="499"/>
        <end position="527"/>
    </location>
</feature>
<evidence type="ECO:0000313" key="9">
    <source>
        <dbReference type="EMBL" id="KJV84093.1"/>
    </source>
</evidence>
<feature type="transmembrane region" description="Helical" evidence="6">
    <location>
        <begin position="50"/>
        <end position="67"/>
    </location>
</feature>
<evidence type="ECO:0000259" key="8">
    <source>
        <dbReference type="Pfam" id="PF13567"/>
    </source>
</evidence>
<name>A0A0F3PV14_ANAPH</name>
<evidence type="ECO:0000256" key="6">
    <source>
        <dbReference type="SAM" id="Phobius"/>
    </source>
</evidence>